<accession>A0A0A9E3F2</accession>
<organism evidence="1">
    <name type="scientific">Arundo donax</name>
    <name type="common">Giant reed</name>
    <name type="synonym">Donax arundinaceus</name>
    <dbReference type="NCBI Taxonomy" id="35708"/>
    <lineage>
        <taxon>Eukaryota</taxon>
        <taxon>Viridiplantae</taxon>
        <taxon>Streptophyta</taxon>
        <taxon>Embryophyta</taxon>
        <taxon>Tracheophyta</taxon>
        <taxon>Spermatophyta</taxon>
        <taxon>Magnoliopsida</taxon>
        <taxon>Liliopsida</taxon>
        <taxon>Poales</taxon>
        <taxon>Poaceae</taxon>
        <taxon>PACMAD clade</taxon>
        <taxon>Arundinoideae</taxon>
        <taxon>Arundineae</taxon>
        <taxon>Arundo</taxon>
    </lineage>
</organism>
<protein>
    <submittedName>
        <fullName evidence="1">Uncharacterized protein</fullName>
    </submittedName>
</protein>
<dbReference type="AlphaFoldDB" id="A0A0A9E3F2"/>
<sequence length="64" mass="7044">MADECVVHGSNSRLVLHICREGDDHSTLLNLLHDKCRIQATLATKLFASLIVDGPNGLTAQQRF</sequence>
<reference evidence="1" key="1">
    <citation type="submission" date="2014-09" db="EMBL/GenBank/DDBJ databases">
        <authorList>
            <person name="Magalhaes I.L.F."/>
            <person name="Oliveira U."/>
            <person name="Santos F.R."/>
            <person name="Vidigal T.H.D.A."/>
            <person name="Brescovit A.D."/>
            <person name="Santos A.J."/>
        </authorList>
    </citation>
    <scope>NUCLEOTIDE SEQUENCE</scope>
    <source>
        <tissue evidence="1">Shoot tissue taken approximately 20 cm above the soil surface</tissue>
    </source>
</reference>
<dbReference type="EMBL" id="GBRH01203334">
    <property type="protein sequence ID" value="JAD94561.1"/>
    <property type="molecule type" value="Transcribed_RNA"/>
</dbReference>
<evidence type="ECO:0000313" key="1">
    <source>
        <dbReference type="EMBL" id="JAD94561.1"/>
    </source>
</evidence>
<name>A0A0A9E3F2_ARUDO</name>
<proteinExistence type="predicted"/>
<reference evidence="1" key="2">
    <citation type="journal article" date="2015" name="Data Brief">
        <title>Shoot transcriptome of the giant reed, Arundo donax.</title>
        <authorList>
            <person name="Barrero R.A."/>
            <person name="Guerrero F.D."/>
            <person name="Moolhuijzen P."/>
            <person name="Goolsby J.A."/>
            <person name="Tidwell J."/>
            <person name="Bellgard S.E."/>
            <person name="Bellgard M.I."/>
        </authorList>
    </citation>
    <scope>NUCLEOTIDE SEQUENCE</scope>
    <source>
        <tissue evidence="1">Shoot tissue taken approximately 20 cm above the soil surface</tissue>
    </source>
</reference>